<evidence type="ECO:0000256" key="1">
    <source>
        <dbReference type="ARBA" id="ARBA00004141"/>
    </source>
</evidence>
<evidence type="ECO:0000256" key="3">
    <source>
        <dbReference type="ARBA" id="ARBA00022741"/>
    </source>
</evidence>
<keyword evidence="4 8" id="KW-0067">ATP-binding</keyword>
<dbReference type="PANTHER" id="PTHR24221:SF606">
    <property type="entry name" value="COLICIN V SECRETION-PROCESSING ATP-BINDING PROTEIN"/>
    <property type="match status" value="1"/>
</dbReference>
<keyword evidence="2" id="KW-0812">Transmembrane</keyword>
<dbReference type="InterPro" id="IPR003593">
    <property type="entry name" value="AAA+_ATPase"/>
</dbReference>
<dbReference type="Gene3D" id="1.20.1560.10">
    <property type="entry name" value="ABC transporter type 1, transmembrane domain"/>
    <property type="match status" value="1"/>
</dbReference>
<dbReference type="GO" id="GO:0005524">
    <property type="term" value="F:ATP binding"/>
    <property type="evidence" value="ECO:0007669"/>
    <property type="project" value="UniProtKB-KW"/>
</dbReference>
<dbReference type="PANTHER" id="PTHR24221">
    <property type="entry name" value="ATP-BINDING CASSETTE SUB-FAMILY B"/>
    <property type="match status" value="1"/>
</dbReference>
<dbReference type="SUPFAM" id="SSF52540">
    <property type="entry name" value="P-loop containing nucleoside triphosphate hydrolases"/>
    <property type="match status" value="1"/>
</dbReference>
<accession>T0Z868</accession>
<gene>
    <name evidence="8" type="ORF">B2A_15853</name>
</gene>
<dbReference type="SUPFAM" id="SSF90123">
    <property type="entry name" value="ABC transporter transmembrane region"/>
    <property type="match status" value="1"/>
</dbReference>
<keyword evidence="6" id="KW-0472">Membrane</keyword>
<evidence type="ECO:0000313" key="8">
    <source>
        <dbReference type="EMBL" id="EQD25970.1"/>
    </source>
</evidence>
<dbReference type="GO" id="GO:0016020">
    <property type="term" value="C:membrane"/>
    <property type="evidence" value="ECO:0007669"/>
    <property type="project" value="UniProtKB-SubCell"/>
</dbReference>
<dbReference type="GO" id="GO:0140359">
    <property type="term" value="F:ABC-type transporter activity"/>
    <property type="evidence" value="ECO:0007669"/>
    <property type="project" value="InterPro"/>
</dbReference>
<dbReference type="AlphaFoldDB" id="T0Z868"/>
<dbReference type="InterPro" id="IPR003439">
    <property type="entry name" value="ABC_transporter-like_ATP-bd"/>
</dbReference>
<proteinExistence type="predicted"/>
<reference evidence="8" key="2">
    <citation type="journal article" date="2014" name="ISME J.">
        <title>Microbial stratification in low pH oxic and suboxic macroscopic growths along an acid mine drainage.</title>
        <authorList>
            <person name="Mendez-Garcia C."/>
            <person name="Mesa V."/>
            <person name="Sprenger R.R."/>
            <person name="Richter M."/>
            <person name="Diez M.S."/>
            <person name="Solano J."/>
            <person name="Bargiela R."/>
            <person name="Golyshina O.V."/>
            <person name="Manteca A."/>
            <person name="Ramos J.L."/>
            <person name="Gallego J.R."/>
            <person name="Llorente I."/>
            <person name="Martins Dos Santos V.A."/>
            <person name="Jensen O.N."/>
            <person name="Pelaez A.I."/>
            <person name="Sanchez J."/>
            <person name="Ferrer M."/>
        </authorList>
    </citation>
    <scope>NUCLEOTIDE SEQUENCE</scope>
</reference>
<evidence type="ECO:0000256" key="5">
    <source>
        <dbReference type="ARBA" id="ARBA00022989"/>
    </source>
</evidence>
<comment type="subcellular location">
    <subcellularLocation>
        <location evidence="1">Membrane</location>
        <topology evidence="1">Multi-pass membrane protein</topology>
    </subcellularLocation>
</comment>
<comment type="caution">
    <text evidence="8">The sequence shown here is derived from an EMBL/GenBank/DDBJ whole genome shotgun (WGS) entry which is preliminary data.</text>
</comment>
<keyword evidence="3" id="KW-0547">Nucleotide-binding</keyword>
<dbReference type="InterPro" id="IPR036640">
    <property type="entry name" value="ABC1_TM_sf"/>
</dbReference>
<dbReference type="SMART" id="SM00382">
    <property type="entry name" value="AAA"/>
    <property type="match status" value="1"/>
</dbReference>
<evidence type="ECO:0000256" key="6">
    <source>
        <dbReference type="ARBA" id="ARBA00023136"/>
    </source>
</evidence>
<dbReference type="EMBL" id="AUZZ01011521">
    <property type="protein sequence ID" value="EQD25970.1"/>
    <property type="molecule type" value="Genomic_DNA"/>
</dbReference>
<evidence type="ECO:0000256" key="4">
    <source>
        <dbReference type="ARBA" id="ARBA00022840"/>
    </source>
</evidence>
<sequence length="332" mass="35760">MLAALTLLAFALYAGLRALSYRVFREANLGAIVAAAKQQSQFLESVRGAQTIRLYHRAAHHTGRYLNAATDTANRNLAVQRYSLLFGSLNSLLFGLERIGVVWIGASAILDGQLSAGMLMAFLAYSDQFTGRGAALIDYLIDLKLLRLQGERLADIVLTAPERHVDTPYVGPQPEAGLRLRGVSYRYAPGEPWMLKDLDLDIHAGESVAIVGPSGCGKTTLAKILLGLLDPEQGAISIGGIDLHRLGKARYRAMLGAVLQEDTLFAGSIADNIAFFDPDATLTRIEAAARLAGIHDDIIAMPMGYHSLVGDMGSSLSGGQKQRVLLARALYR</sequence>
<dbReference type="InterPro" id="IPR039421">
    <property type="entry name" value="Type_1_exporter"/>
</dbReference>
<name>T0Z868_9ZZZZ</name>
<dbReference type="PROSITE" id="PS50929">
    <property type="entry name" value="ABC_TM1F"/>
    <property type="match status" value="1"/>
</dbReference>
<evidence type="ECO:0000256" key="2">
    <source>
        <dbReference type="ARBA" id="ARBA00022692"/>
    </source>
</evidence>
<keyword evidence="5" id="KW-1133">Transmembrane helix</keyword>
<dbReference type="Pfam" id="PF00005">
    <property type="entry name" value="ABC_tran"/>
    <property type="match status" value="1"/>
</dbReference>
<dbReference type="Gene3D" id="3.40.50.300">
    <property type="entry name" value="P-loop containing nucleotide triphosphate hydrolases"/>
    <property type="match status" value="1"/>
</dbReference>
<dbReference type="Pfam" id="PF00664">
    <property type="entry name" value="ABC_membrane"/>
    <property type="match status" value="1"/>
</dbReference>
<dbReference type="InterPro" id="IPR027417">
    <property type="entry name" value="P-loop_NTPase"/>
</dbReference>
<dbReference type="GO" id="GO:0034040">
    <property type="term" value="F:ATPase-coupled lipid transmembrane transporter activity"/>
    <property type="evidence" value="ECO:0007669"/>
    <property type="project" value="TreeGrafter"/>
</dbReference>
<organism evidence="8">
    <name type="scientific">mine drainage metagenome</name>
    <dbReference type="NCBI Taxonomy" id="410659"/>
    <lineage>
        <taxon>unclassified sequences</taxon>
        <taxon>metagenomes</taxon>
        <taxon>ecological metagenomes</taxon>
    </lineage>
</organism>
<evidence type="ECO:0000259" key="7">
    <source>
        <dbReference type="PROSITE" id="PS50929"/>
    </source>
</evidence>
<dbReference type="GO" id="GO:0016887">
    <property type="term" value="F:ATP hydrolysis activity"/>
    <property type="evidence" value="ECO:0007669"/>
    <property type="project" value="InterPro"/>
</dbReference>
<reference evidence="8" key="1">
    <citation type="submission" date="2013-08" db="EMBL/GenBank/DDBJ databases">
        <authorList>
            <person name="Mendez C."/>
            <person name="Richter M."/>
            <person name="Ferrer M."/>
            <person name="Sanchez J."/>
        </authorList>
    </citation>
    <scope>NUCLEOTIDE SEQUENCE</scope>
</reference>
<protein>
    <submittedName>
        <fullName evidence="8">Toxin secretion ABC transporter, ATP-binding protein</fullName>
    </submittedName>
</protein>
<dbReference type="InterPro" id="IPR011527">
    <property type="entry name" value="ABC1_TM_dom"/>
</dbReference>
<feature type="domain" description="ABC transmembrane type-1" evidence="7">
    <location>
        <begin position="1"/>
        <end position="131"/>
    </location>
</feature>
<feature type="non-terminal residue" evidence="8">
    <location>
        <position position="332"/>
    </location>
</feature>